<dbReference type="AlphaFoldDB" id="A0A221WAA7"/>
<dbReference type="RefSeq" id="WP_093943559.1">
    <property type="nucleotide sequence ID" value="NZ_CP022521.1"/>
</dbReference>
<sequence>MPGYQSKWPLLMADQPIFATEKDRNRFLAWGLELARRVRAECPPEVTVTYSGDGSLDELIR</sequence>
<dbReference type="EMBL" id="CP022521">
    <property type="protein sequence ID" value="ASO22651.1"/>
    <property type="molecule type" value="Genomic_DNA"/>
</dbReference>
<dbReference type="OrthoDB" id="2982262at2"/>
<gene>
    <name evidence="1" type="ORF">AHOG_25230</name>
</gene>
<protein>
    <submittedName>
        <fullName evidence="1">Uncharacterized protein</fullName>
    </submittedName>
</protein>
<evidence type="ECO:0000313" key="2">
    <source>
        <dbReference type="Proteomes" id="UP000204221"/>
    </source>
</evidence>
<organism evidence="1 2">
    <name type="scientific">Actinoalloteichus hoggarensis</name>
    <dbReference type="NCBI Taxonomy" id="1470176"/>
    <lineage>
        <taxon>Bacteria</taxon>
        <taxon>Bacillati</taxon>
        <taxon>Actinomycetota</taxon>
        <taxon>Actinomycetes</taxon>
        <taxon>Pseudonocardiales</taxon>
        <taxon>Pseudonocardiaceae</taxon>
        <taxon>Actinoalloteichus</taxon>
    </lineage>
</organism>
<accession>A0A221WAA7</accession>
<name>A0A221WAA7_9PSEU</name>
<keyword evidence="2" id="KW-1185">Reference proteome</keyword>
<dbReference type="KEGG" id="ahg:AHOG_25230"/>
<dbReference type="Proteomes" id="UP000204221">
    <property type="component" value="Chromosome"/>
</dbReference>
<reference evidence="1 2" key="1">
    <citation type="submission" date="2017-07" db="EMBL/GenBank/DDBJ databases">
        <title>Complete genome sequence of Actinoalloteichus hoggarensis DSM 45943, type strain of Actinoalloteichus hoggarensis.</title>
        <authorList>
            <person name="Ruckert C."/>
            <person name="Nouioui I."/>
            <person name="Willmese J."/>
            <person name="van Wezel G."/>
            <person name="Klenk H.-P."/>
            <person name="Kalinowski J."/>
            <person name="Zotchev S.B."/>
        </authorList>
    </citation>
    <scope>NUCLEOTIDE SEQUENCE [LARGE SCALE GENOMIC DNA]</scope>
    <source>
        <strain evidence="1 2">DSM 45943</strain>
    </source>
</reference>
<proteinExistence type="predicted"/>
<evidence type="ECO:0000313" key="1">
    <source>
        <dbReference type="EMBL" id="ASO22651.1"/>
    </source>
</evidence>